<gene>
    <name evidence="6" type="ORF">SAMN05216175_10813</name>
</gene>
<dbReference type="PRINTS" id="PR00039">
    <property type="entry name" value="HTHLYSR"/>
</dbReference>
<dbReference type="GO" id="GO:0003700">
    <property type="term" value="F:DNA-binding transcription factor activity"/>
    <property type="evidence" value="ECO:0007669"/>
    <property type="project" value="InterPro"/>
</dbReference>
<evidence type="ECO:0000256" key="3">
    <source>
        <dbReference type="ARBA" id="ARBA00023125"/>
    </source>
</evidence>
<dbReference type="AlphaFoldDB" id="A0A1I2SHA1"/>
<dbReference type="SUPFAM" id="SSF46785">
    <property type="entry name" value="Winged helix' DNA-binding domain"/>
    <property type="match status" value="1"/>
</dbReference>
<name>A0A1I2SHA1_9GAMM</name>
<dbReference type="STRING" id="1045558.SAMN05216175_10813"/>
<dbReference type="Proteomes" id="UP000198623">
    <property type="component" value="Unassembled WGS sequence"/>
</dbReference>
<dbReference type="InterPro" id="IPR036390">
    <property type="entry name" value="WH_DNA-bd_sf"/>
</dbReference>
<dbReference type="PANTHER" id="PTHR30126">
    <property type="entry name" value="HTH-TYPE TRANSCRIPTIONAL REGULATOR"/>
    <property type="match status" value="1"/>
</dbReference>
<feature type="domain" description="HTH lysR-type" evidence="5">
    <location>
        <begin position="2"/>
        <end position="59"/>
    </location>
</feature>
<proteinExistence type="inferred from homology"/>
<organism evidence="6 7">
    <name type="scientific">Neptunomonas qingdaonensis</name>
    <dbReference type="NCBI Taxonomy" id="1045558"/>
    <lineage>
        <taxon>Bacteria</taxon>
        <taxon>Pseudomonadati</taxon>
        <taxon>Pseudomonadota</taxon>
        <taxon>Gammaproteobacteria</taxon>
        <taxon>Oceanospirillales</taxon>
        <taxon>Oceanospirillaceae</taxon>
        <taxon>Neptunomonas</taxon>
    </lineage>
</organism>
<evidence type="ECO:0000259" key="5">
    <source>
        <dbReference type="PROSITE" id="PS50931"/>
    </source>
</evidence>
<evidence type="ECO:0000313" key="7">
    <source>
        <dbReference type="Proteomes" id="UP000198623"/>
    </source>
</evidence>
<evidence type="ECO:0000256" key="1">
    <source>
        <dbReference type="ARBA" id="ARBA00009437"/>
    </source>
</evidence>
<dbReference type="Gene3D" id="1.10.10.10">
    <property type="entry name" value="Winged helix-like DNA-binding domain superfamily/Winged helix DNA-binding domain"/>
    <property type="match status" value="1"/>
</dbReference>
<dbReference type="InterPro" id="IPR000847">
    <property type="entry name" value="LysR_HTH_N"/>
</dbReference>
<dbReference type="GO" id="GO:0000976">
    <property type="term" value="F:transcription cis-regulatory region binding"/>
    <property type="evidence" value="ECO:0007669"/>
    <property type="project" value="TreeGrafter"/>
</dbReference>
<keyword evidence="7" id="KW-1185">Reference proteome</keyword>
<dbReference type="InterPro" id="IPR005119">
    <property type="entry name" value="LysR_subst-bd"/>
</dbReference>
<dbReference type="PROSITE" id="PS50931">
    <property type="entry name" value="HTH_LYSR"/>
    <property type="match status" value="1"/>
</dbReference>
<dbReference type="Pfam" id="PF03466">
    <property type="entry name" value="LysR_substrate"/>
    <property type="match status" value="1"/>
</dbReference>
<keyword evidence="4" id="KW-0804">Transcription</keyword>
<accession>A0A1I2SHA1</accession>
<dbReference type="OrthoDB" id="9786526at2"/>
<dbReference type="CDD" id="cd05466">
    <property type="entry name" value="PBP2_LTTR_substrate"/>
    <property type="match status" value="1"/>
</dbReference>
<evidence type="ECO:0000313" key="6">
    <source>
        <dbReference type="EMBL" id="SFG52178.1"/>
    </source>
</evidence>
<evidence type="ECO:0000256" key="4">
    <source>
        <dbReference type="ARBA" id="ARBA00023163"/>
    </source>
</evidence>
<comment type="similarity">
    <text evidence="1">Belongs to the LysR transcriptional regulatory family.</text>
</comment>
<reference evidence="7" key="1">
    <citation type="submission" date="2016-10" db="EMBL/GenBank/DDBJ databases">
        <authorList>
            <person name="Varghese N."/>
            <person name="Submissions S."/>
        </authorList>
    </citation>
    <scope>NUCLEOTIDE SEQUENCE [LARGE SCALE GENOMIC DNA]</scope>
    <source>
        <strain evidence="7">CGMCC 1.10971</strain>
    </source>
</reference>
<sequence>MITFKQIEALYWISELGNFAAAAEKLHTTQSAISKRINELEAAFGMSVFDRTRRTARLTEKGSELLLMAKDLIEMRDEMLERMANPKVLHKRFRIGVTELTALTWLPKLVKMIEENYPRLILEPQVELSSVLFDKMSDDLLDFIIVPDIHEDARFKVQPLGSVENAWMCTPGYTDIQGPMALQDIAQFNVLMQGSRSGTGLIYDRWFSQNKVQTSQALISSNLIAQLGLTLSGFGITYLPLKAMSSLIEQGQLRTLDINPKLPQVRYAAIYRADRDSQLYKDVADYAKQACDFNRFLLSGY</sequence>
<dbReference type="SUPFAM" id="SSF53850">
    <property type="entry name" value="Periplasmic binding protein-like II"/>
    <property type="match status" value="1"/>
</dbReference>
<dbReference type="Pfam" id="PF00126">
    <property type="entry name" value="HTH_1"/>
    <property type="match status" value="1"/>
</dbReference>
<protein>
    <submittedName>
        <fullName evidence="6">DNA-binding transcriptional regulator, LysR family</fullName>
    </submittedName>
</protein>
<dbReference type="PANTHER" id="PTHR30126:SF77">
    <property type="entry name" value="TRANSCRIPTIONAL REGULATORY PROTEIN"/>
    <property type="match status" value="1"/>
</dbReference>
<keyword evidence="2" id="KW-0805">Transcription regulation</keyword>
<keyword evidence="3 6" id="KW-0238">DNA-binding</keyword>
<dbReference type="RefSeq" id="WP_090728410.1">
    <property type="nucleotide sequence ID" value="NZ_FOOU01000008.1"/>
</dbReference>
<dbReference type="EMBL" id="FOOU01000008">
    <property type="protein sequence ID" value="SFG52178.1"/>
    <property type="molecule type" value="Genomic_DNA"/>
</dbReference>
<dbReference type="Gene3D" id="3.40.190.290">
    <property type="match status" value="1"/>
</dbReference>
<dbReference type="InterPro" id="IPR036388">
    <property type="entry name" value="WH-like_DNA-bd_sf"/>
</dbReference>
<evidence type="ECO:0000256" key="2">
    <source>
        <dbReference type="ARBA" id="ARBA00023015"/>
    </source>
</evidence>